<dbReference type="Pfam" id="PF13439">
    <property type="entry name" value="Glyco_transf_4"/>
    <property type="match status" value="1"/>
</dbReference>
<sequence length="360" mass="39674">MWYLIGTLTVGGAERTLVDLVSRLDDRFDPVIWTIAEPGPLADAVPEDVPVRSLGAQSKADVRAPIRFVRAVRRERPPLLQSFLFFDNTLARLAGLVSPETTVITGVRAVPDSRPRHREWIDRTTLRLSDAIVSNSEAGAEWIISRGASAECVSVIPNGRDVDRYHQPVPDGYSNRLGLPEGPVVGTVGRLIRRKGHHDLIAAWPSIRAHSDDAQLVLVGDGPEYDRLRREVDQLECGDSVHLLGRRDDVPELLALFDVFAFPTYYEGLPGALLEAMCAELPIVTTPVDGCSELVEDGVHGTHVPVGDVEELAEAIIQYVEYSELAGEHAATAHERAVSSFSLEMMVENFQELYDGLMRE</sequence>
<dbReference type="CAZy" id="GT4">
    <property type="family name" value="Glycosyltransferase Family 4"/>
</dbReference>
<reference evidence="2 3" key="1">
    <citation type="journal article" date="2009" name="Stand. Genomic Sci.">
        <title>Complete genome sequence of Halorhabdus utahensis type strain (AX-2).</title>
        <authorList>
            <person name="Anderson I."/>
            <person name="Tindall B.J."/>
            <person name="Pomrenke H."/>
            <person name="Goker M."/>
            <person name="Lapidus A."/>
            <person name="Nolan M."/>
            <person name="Copeland A."/>
            <person name="Glavina Del Rio T."/>
            <person name="Chen F."/>
            <person name="Tice H."/>
            <person name="Cheng J.F."/>
            <person name="Lucas S."/>
            <person name="Chertkov O."/>
            <person name="Bruce D."/>
            <person name="Brettin T."/>
            <person name="Detter J.C."/>
            <person name="Han C."/>
            <person name="Goodwin L."/>
            <person name="Land M."/>
            <person name="Hauser L."/>
            <person name="Chang Y.J."/>
            <person name="Jeffries C.D."/>
            <person name="Pitluck S."/>
            <person name="Pati A."/>
            <person name="Mavromatis K."/>
            <person name="Ivanova N."/>
            <person name="Ovchinnikova G."/>
            <person name="Chen A."/>
            <person name="Palaniappan K."/>
            <person name="Chain P."/>
            <person name="Rohde M."/>
            <person name="Bristow J."/>
            <person name="Eisen J.A."/>
            <person name="Markowitz V."/>
            <person name="Hugenholtz P."/>
            <person name="Kyrpides N.C."/>
            <person name="Klenk H.P."/>
        </authorList>
    </citation>
    <scope>NUCLEOTIDE SEQUENCE [LARGE SCALE GENOMIC DNA]</scope>
    <source>
        <strain evidence="3">DSM 12940 / JCM 11049 / AX-2</strain>
    </source>
</reference>
<keyword evidence="2" id="KW-0808">Transferase</keyword>
<protein>
    <submittedName>
        <fullName evidence="2">Glycosyl transferase group 1</fullName>
    </submittedName>
</protein>
<evidence type="ECO:0000313" key="3">
    <source>
        <dbReference type="Proteomes" id="UP000002071"/>
    </source>
</evidence>
<dbReference type="HOGENOM" id="CLU_009583_0_1_2"/>
<feature type="domain" description="Glycosyltransferase subfamily 4-like N-terminal" evidence="1">
    <location>
        <begin position="10"/>
        <end position="164"/>
    </location>
</feature>
<dbReference type="STRING" id="519442.Huta_1126"/>
<dbReference type="InterPro" id="IPR028098">
    <property type="entry name" value="Glyco_trans_4-like_N"/>
</dbReference>
<proteinExistence type="predicted"/>
<dbReference type="SUPFAM" id="SSF53756">
    <property type="entry name" value="UDP-Glycosyltransferase/glycogen phosphorylase"/>
    <property type="match status" value="1"/>
</dbReference>
<dbReference type="Proteomes" id="UP000002071">
    <property type="component" value="Chromosome"/>
</dbReference>
<organism evidence="2 3">
    <name type="scientific">Halorhabdus utahensis (strain DSM 12940 / JCM 11049 / AX-2)</name>
    <dbReference type="NCBI Taxonomy" id="519442"/>
    <lineage>
        <taxon>Archaea</taxon>
        <taxon>Methanobacteriati</taxon>
        <taxon>Methanobacteriota</taxon>
        <taxon>Stenosarchaea group</taxon>
        <taxon>Halobacteria</taxon>
        <taxon>Halobacteriales</taxon>
        <taxon>Haloarculaceae</taxon>
        <taxon>Halorhabdus</taxon>
    </lineage>
</organism>
<dbReference type="Pfam" id="PF13692">
    <property type="entry name" value="Glyco_trans_1_4"/>
    <property type="match status" value="1"/>
</dbReference>
<gene>
    <name evidence="2" type="ordered locus">Huta_1126</name>
</gene>
<name>C7NM95_HALUD</name>
<dbReference type="KEGG" id="hut:Huta_1126"/>
<accession>C7NM95</accession>
<dbReference type="eggNOG" id="arCOG01403">
    <property type="taxonomic scope" value="Archaea"/>
</dbReference>
<dbReference type="AlphaFoldDB" id="C7NM95"/>
<dbReference type="GO" id="GO:0016740">
    <property type="term" value="F:transferase activity"/>
    <property type="evidence" value="ECO:0007669"/>
    <property type="project" value="UniProtKB-KW"/>
</dbReference>
<dbReference type="Gene3D" id="3.40.50.2000">
    <property type="entry name" value="Glycogen Phosphorylase B"/>
    <property type="match status" value="2"/>
</dbReference>
<dbReference type="PANTHER" id="PTHR12526:SF630">
    <property type="entry name" value="GLYCOSYLTRANSFERASE"/>
    <property type="match status" value="1"/>
</dbReference>
<dbReference type="EMBL" id="CP001687">
    <property type="protein sequence ID" value="ACV11303.1"/>
    <property type="molecule type" value="Genomic_DNA"/>
</dbReference>
<evidence type="ECO:0000259" key="1">
    <source>
        <dbReference type="Pfam" id="PF13439"/>
    </source>
</evidence>
<dbReference type="PANTHER" id="PTHR12526">
    <property type="entry name" value="GLYCOSYLTRANSFERASE"/>
    <property type="match status" value="1"/>
</dbReference>
<evidence type="ECO:0000313" key="2">
    <source>
        <dbReference type="EMBL" id="ACV11303.1"/>
    </source>
</evidence>
<keyword evidence="3" id="KW-1185">Reference proteome</keyword>